<comment type="function">
    <text evidence="5">Modulates RecA activity.</text>
</comment>
<dbReference type="EMBL" id="JBHSED010000074">
    <property type="protein sequence ID" value="MFC4307347.1"/>
    <property type="molecule type" value="Genomic_DNA"/>
</dbReference>
<dbReference type="Pfam" id="PF02631">
    <property type="entry name" value="RecX_HTH2"/>
    <property type="match status" value="1"/>
</dbReference>
<dbReference type="Pfam" id="PF21982">
    <property type="entry name" value="RecX_HTH1"/>
    <property type="match status" value="1"/>
</dbReference>
<comment type="caution">
    <text evidence="10">The sequence shown here is derived from an EMBL/GenBank/DDBJ whole genome shotgun (WGS) entry which is preliminary data.</text>
</comment>
<organism evidence="10 11">
    <name type="scientific">Cohnella boryungensis</name>
    <dbReference type="NCBI Taxonomy" id="768479"/>
    <lineage>
        <taxon>Bacteria</taxon>
        <taxon>Bacillati</taxon>
        <taxon>Bacillota</taxon>
        <taxon>Bacilli</taxon>
        <taxon>Bacillales</taxon>
        <taxon>Paenibacillaceae</taxon>
        <taxon>Cohnella</taxon>
    </lineage>
</organism>
<evidence type="ECO:0000256" key="4">
    <source>
        <dbReference type="ARBA" id="ARBA00022490"/>
    </source>
</evidence>
<evidence type="ECO:0000256" key="6">
    <source>
        <dbReference type="SAM" id="MobiDB-lite"/>
    </source>
</evidence>
<name>A0ABV8SKD9_9BACL</name>
<comment type="subcellular location">
    <subcellularLocation>
        <location evidence="1 5">Cytoplasm</location>
    </subcellularLocation>
</comment>
<dbReference type="InterPro" id="IPR036388">
    <property type="entry name" value="WH-like_DNA-bd_sf"/>
</dbReference>
<evidence type="ECO:0000313" key="11">
    <source>
        <dbReference type="Proteomes" id="UP001595755"/>
    </source>
</evidence>
<dbReference type="HAMAP" id="MF_01114">
    <property type="entry name" value="RecX"/>
    <property type="match status" value="1"/>
</dbReference>
<dbReference type="Pfam" id="PF21981">
    <property type="entry name" value="RecX_HTH3"/>
    <property type="match status" value="1"/>
</dbReference>
<comment type="similarity">
    <text evidence="2 5">Belongs to the RecX family.</text>
</comment>
<feature type="domain" description="RecX third three-helical" evidence="8">
    <location>
        <begin position="210"/>
        <end position="254"/>
    </location>
</feature>
<reference evidence="11" key="1">
    <citation type="journal article" date="2019" name="Int. J. Syst. Evol. Microbiol.">
        <title>The Global Catalogue of Microorganisms (GCM) 10K type strain sequencing project: providing services to taxonomists for standard genome sequencing and annotation.</title>
        <authorList>
            <consortium name="The Broad Institute Genomics Platform"/>
            <consortium name="The Broad Institute Genome Sequencing Center for Infectious Disease"/>
            <person name="Wu L."/>
            <person name="Ma J."/>
        </authorList>
    </citation>
    <scope>NUCLEOTIDE SEQUENCE [LARGE SCALE GENOMIC DNA]</scope>
    <source>
        <strain evidence="11">CGMCC 4.1641</strain>
    </source>
</reference>
<dbReference type="InterPro" id="IPR053926">
    <property type="entry name" value="RecX_HTH_1st"/>
</dbReference>
<dbReference type="PANTHER" id="PTHR33602:SF1">
    <property type="entry name" value="REGULATORY PROTEIN RECX FAMILY PROTEIN"/>
    <property type="match status" value="1"/>
</dbReference>
<dbReference type="Gene3D" id="1.10.10.10">
    <property type="entry name" value="Winged helix-like DNA-binding domain superfamily/Winged helix DNA-binding domain"/>
    <property type="match status" value="3"/>
</dbReference>
<evidence type="ECO:0000259" key="7">
    <source>
        <dbReference type="Pfam" id="PF02631"/>
    </source>
</evidence>
<feature type="domain" description="RecX second three-helical" evidence="7">
    <location>
        <begin position="161"/>
        <end position="202"/>
    </location>
</feature>
<proteinExistence type="inferred from homology"/>
<evidence type="ECO:0000256" key="1">
    <source>
        <dbReference type="ARBA" id="ARBA00004496"/>
    </source>
</evidence>
<dbReference type="RefSeq" id="WP_204603079.1">
    <property type="nucleotide sequence ID" value="NZ_JBHSED010000074.1"/>
</dbReference>
<evidence type="ECO:0000256" key="5">
    <source>
        <dbReference type="HAMAP-Rule" id="MF_01114"/>
    </source>
</evidence>
<evidence type="ECO:0000259" key="9">
    <source>
        <dbReference type="Pfam" id="PF21982"/>
    </source>
</evidence>
<dbReference type="InterPro" id="IPR003783">
    <property type="entry name" value="Regulatory_RecX"/>
</dbReference>
<gene>
    <name evidence="5" type="primary">recX</name>
    <name evidence="10" type="ORF">ACFO1S_28370</name>
</gene>
<dbReference type="PANTHER" id="PTHR33602">
    <property type="entry name" value="REGULATORY PROTEIN RECX FAMILY PROTEIN"/>
    <property type="match status" value="1"/>
</dbReference>
<evidence type="ECO:0000256" key="2">
    <source>
        <dbReference type="ARBA" id="ARBA00009695"/>
    </source>
</evidence>
<evidence type="ECO:0000256" key="3">
    <source>
        <dbReference type="ARBA" id="ARBA00018111"/>
    </source>
</evidence>
<keyword evidence="4 5" id="KW-0963">Cytoplasm</keyword>
<feature type="domain" description="RecX first three-helical" evidence="9">
    <location>
        <begin position="115"/>
        <end position="154"/>
    </location>
</feature>
<sequence>MDHAKVDKLLGIPAGGAVVVGIEAHPKKPHMYKIALRFNAREENGSSCSDPGGEGENWNAEVDALISGAKSAKEAEETVLTVHEDTLVSGRLLKGKLLSAEEVEVLRQDELKEDAYRSALLMLERRARTKAELVQALKRKGYAEEIASACVARLQQRRLVDDSAFARRFAEQRATGQRKGRLLIRQELLQRGVERHDVDRALNELDAGTERESALAMARKRWPSLKGNDRERKHKLMGALLRRGFPSEVVRAAVQQAAADSGRRDLDEDDDGDSFHDSYAMDD</sequence>
<dbReference type="InterPro" id="IPR053924">
    <property type="entry name" value="RecX_HTH_2nd"/>
</dbReference>
<dbReference type="InterPro" id="IPR053925">
    <property type="entry name" value="RecX_HTH_3rd"/>
</dbReference>
<feature type="region of interest" description="Disordered" evidence="6">
    <location>
        <begin position="256"/>
        <end position="283"/>
    </location>
</feature>
<dbReference type="Proteomes" id="UP001595755">
    <property type="component" value="Unassembled WGS sequence"/>
</dbReference>
<evidence type="ECO:0000313" key="10">
    <source>
        <dbReference type="EMBL" id="MFC4307347.1"/>
    </source>
</evidence>
<accession>A0ABV8SKD9</accession>
<keyword evidence="11" id="KW-1185">Reference proteome</keyword>
<evidence type="ECO:0000259" key="8">
    <source>
        <dbReference type="Pfam" id="PF21981"/>
    </source>
</evidence>
<protein>
    <recommendedName>
        <fullName evidence="3 5">Regulatory protein RecX</fullName>
    </recommendedName>
</protein>